<comment type="caution">
    <text evidence="1">The sequence shown here is derived from an EMBL/GenBank/DDBJ whole genome shotgun (WGS) entry which is preliminary data.</text>
</comment>
<evidence type="ECO:0000313" key="2">
    <source>
        <dbReference type="Proteomes" id="UP000518266"/>
    </source>
</evidence>
<dbReference type="EMBL" id="JAAKFY010000022">
    <property type="protein sequence ID" value="KAF3838873.1"/>
    <property type="molecule type" value="Genomic_DNA"/>
</dbReference>
<dbReference type="Proteomes" id="UP000518266">
    <property type="component" value="Unassembled WGS sequence"/>
</dbReference>
<proteinExistence type="predicted"/>
<accession>A0A7J5XPV8</accession>
<sequence length="91" mass="10544">MTCVVITLLFQIKEEFRRITTIHLQRTFLTKLDFDTPKLQETFGTKGGVAGTKIRPLLDSLSRQRGEDRRDAIIRCLMEFLGESTEELIKE</sequence>
<gene>
    <name evidence="1" type="ORF">F7725_010641</name>
</gene>
<feature type="non-terminal residue" evidence="1">
    <location>
        <position position="91"/>
    </location>
</feature>
<protein>
    <submittedName>
        <fullName evidence="1">Uncharacterized protein</fullName>
    </submittedName>
</protein>
<organism evidence="1 2">
    <name type="scientific">Dissostichus mawsoni</name>
    <name type="common">Antarctic cod</name>
    <dbReference type="NCBI Taxonomy" id="36200"/>
    <lineage>
        <taxon>Eukaryota</taxon>
        <taxon>Metazoa</taxon>
        <taxon>Chordata</taxon>
        <taxon>Craniata</taxon>
        <taxon>Vertebrata</taxon>
        <taxon>Euteleostomi</taxon>
        <taxon>Actinopterygii</taxon>
        <taxon>Neopterygii</taxon>
        <taxon>Teleostei</taxon>
        <taxon>Neoteleostei</taxon>
        <taxon>Acanthomorphata</taxon>
        <taxon>Eupercaria</taxon>
        <taxon>Perciformes</taxon>
        <taxon>Notothenioidei</taxon>
        <taxon>Nototheniidae</taxon>
        <taxon>Dissostichus</taxon>
    </lineage>
</organism>
<reference evidence="1 2" key="1">
    <citation type="submission" date="2020-03" db="EMBL/GenBank/DDBJ databases">
        <title>Dissostichus mawsoni Genome sequencing and assembly.</title>
        <authorList>
            <person name="Park H."/>
        </authorList>
    </citation>
    <scope>NUCLEOTIDE SEQUENCE [LARGE SCALE GENOMIC DNA]</scope>
    <source>
        <strain evidence="1">DM0001</strain>
        <tissue evidence="1">Muscle</tissue>
    </source>
</reference>
<name>A0A7J5XPV8_DISMA</name>
<dbReference type="AlphaFoldDB" id="A0A7J5XPV8"/>
<evidence type="ECO:0000313" key="1">
    <source>
        <dbReference type="EMBL" id="KAF3838873.1"/>
    </source>
</evidence>
<dbReference type="OrthoDB" id="8999651at2759"/>
<keyword evidence="2" id="KW-1185">Reference proteome</keyword>